<dbReference type="InterPro" id="IPR032689">
    <property type="entry name" value="TraG-D_C"/>
</dbReference>
<gene>
    <name evidence="2" type="ORF">IAC96_11730</name>
</gene>
<dbReference type="Pfam" id="PF12696">
    <property type="entry name" value="TraG-D_C"/>
    <property type="match status" value="1"/>
</dbReference>
<dbReference type="AlphaFoldDB" id="A0A9D1EFU2"/>
<feature type="domain" description="TraD/TraG TraM recognition site" evidence="1">
    <location>
        <begin position="12"/>
        <end position="47"/>
    </location>
</feature>
<evidence type="ECO:0000313" key="3">
    <source>
        <dbReference type="Proteomes" id="UP000824201"/>
    </source>
</evidence>
<organism evidence="2 3">
    <name type="scientific">Candidatus Fimimorpha faecalis</name>
    <dbReference type="NCBI Taxonomy" id="2840824"/>
    <lineage>
        <taxon>Bacteria</taxon>
        <taxon>Bacillati</taxon>
        <taxon>Bacillota</taxon>
        <taxon>Clostridia</taxon>
        <taxon>Eubacteriales</taxon>
        <taxon>Candidatus Fimimorpha</taxon>
    </lineage>
</organism>
<feature type="non-terminal residue" evidence="2">
    <location>
        <position position="49"/>
    </location>
</feature>
<evidence type="ECO:0000313" key="2">
    <source>
        <dbReference type="EMBL" id="HIR89607.1"/>
    </source>
</evidence>
<accession>A0A9D1EFU2</accession>
<name>A0A9D1EFU2_9FIRM</name>
<sequence length="49" mass="5593">MIASFFYPYGANRNIKIFIGSDDPDTRREFSELCGQKKVKNFSVNTSAE</sequence>
<reference evidence="2" key="2">
    <citation type="journal article" date="2021" name="PeerJ">
        <title>Extensive microbial diversity within the chicken gut microbiome revealed by metagenomics and culture.</title>
        <authorList>
            <person name="Gilroy R."/>
            <person name="Ravi A."/>
            <person name="Getino M."/>
            <person name="Pursley I."/>
            <person name="Horton D.L."/>
            <person name="Alikhan N.F."/>
            <person name="Baker D."/>
            <person name="Gharbi K."/>
            <person name="Hall N."/>
            <person name="Watson M."/>
            <person name="Adriaenssens E.M."/>
            <person name="Foster-Nyarko E."/>
            <person name="Jarju S."/>
            <person name="Secka A."/>
            <person name="Antonio M."/>
            <person name="Oren A."/>
            <person name="Chaudhuri R.R."/>
            <person name="La Ragione R."/>
            <person name="Hildebrand F."/>
            <person name="Pallen M.J."/>
        </authorList>
    </citation>
    <scope>NUCLEOTIDE SEQUENCE</scope>
    <source>
        <strain evidence="2">ChiW13-3771</strain>
    </source>
</reference>
<evidence type="ECO:0000259" key="1">
    <source>
        <dbReference type="Pfam" id="PF12696"/>
    </source>
</evidence>
<reference evidence="2" key="1">
    <citation type="submission" date="2020-10" db="EMBL/GenBank/DDBJ databases">
        <authorList>
            <person name="Gilroy R."/>
        </authorList>
    </citation>
    <scope>NUCLEOTIDE SEQUENCE</scope>
    <source>
        <strain evidence="2">ChiW13-3771</strain>
    </source>
</reference>
<dbReference type="Proteomes" id="UP000824201">
    <property type="component" value="Unassembled WGS sequence"/>
</dbReference>
<dbReference type="EMBL" id="DVHN01000157">
    <property type="protein sequence ID" value="HIR89607.1"/>
    <property type="molecule type" value="Genomic_DNA"/>
</dbReference>
<comment type="caution">
    <text evidence="2">The sequence shown here is derived from an EMBL/GenBank/DDBJ whole genome shotgun (WGS) entry which is preliminary data.</text>
</comment>
<protein>
    <submittedName>
        <fullName evidence="2">TraM recognition domain-containing protein</fullName>
    </submittedName>
</protein>
<proteinExistence type="predicted"/>